<evidence type="ECO:0000313" key="4">
    <source>
        <dbReference type="EMBL" id="KAG9510579.1"/>
    </source>
</evidence>
<dbReference type="PANTHER" id="PTHR43658">
    <property type="entry name" value="SHORT-CHAIN DEHYDROGENASE/REDUCTASE"/>
    <property type="match status" value="1"/>
</dbReference>
<organism evidence="4 5">
    <name type="scientific">Fragariocoptes setiger</name>
    <dbReference type="NCBI Taxonomy" id="1670756"/>
    <lineage>
        <taxon>Eukaryota</taxon>
        <taxon>Metazoa</taxon>
        <taxon>Ecdysozoa</taxon>
        <taxon>Arthropoda</taxon>
        <taxon>Chelicerata</taxon>
        <taxon>Arachnida</taxon>
        <taxon>Acari</taxon>
        <taxon>Acariformes</taxon>
        <taxon>Trombidiformes</taxon>
        <taxon>Prostigmata</taxon>
        <taxon>Eupodina</taxon>
        <taxon>Eriophyoidea</taxon>
        <taxon>Phytoptidae</taxon>
        <taxon>Fragariocoptes</taxon>
    </lineage>
</organism>
<dbReference type="SMART" id="SM00822">
    <property type="entry name" value="PKS_KR"/>
    <property type="match status" value="1"/>
</dbReference>
<accession>A0ABQ7SAZ4</accession>
<dbReference type="InterPro" id="IPR020904">
    <property type="entry name" value="Sc_DH/Rdtase_CS"/>
</dbReference>
<dbReference type="Pfam" id="PF00106">
    <property type="entry name" value="adh_short"/>
    <property type="match status" value="1"/>
</dbReference>
<sequence length="253" mass="26854">MIGSVKNAVAFVTGGSSGLGLGTIRQLLNQGIKGCVAFDMNTPEFKHDNLFAIKGDVTKESDVQEALESSENRFGKIDAVVNCAGIAVAAKIYDSKREKIHSLEDFKRVLEVNTVGTFNVCRLAAPILAKNEMQANGQRGCMILTSSTASIEAQVGQIAYAASKGAVNGMTLAIARDLSPIGIRCVTIAPGPFDTPLMSKLPPKVKQQLGATVPCPARLGDPLEFGHLVQSIIENGYINGEIIRLDGALRMQP</sequence>
<dbReference type="PROSITE" id="PS00061">
    <property type="entry name" value="ADH_SHORT"/>
    <property type="match status" value="1"/>
</dbReference>
<evidence type="ECO:0000256" key="1">
    <source>
        <dbReference type="ARBA" id="ARBA00023002"/>
    </source>
</evidence>
<dbReference type="Gene3D" id="3.40.50.720">
    <property type="entry name" value="NAD(P)-binding Rossmann-like Domain"/>
    <property type="match status" value="1"/>
</dbReference>
<proteinExistence type="inferred from homology"/>
<feature type="non-terminal residue" evidence="4">
    <location>
        <position position="1"/>
    </location>
</feature>
<protein>
    <submittedName>
        <fullName evidence="4">3-hydroxyacyl-CoA dehydrogenase type-2</fullName>
    </submittedName>
</protein>
<dbReference type="Proteomes" id="UP000825002">
    <property type="component" value="Unassembled WGS sequence"/>
</dbReference>
<keyword evidence="5" id="KW-1185">Reference proteome</keyword>
<comment type="similarity">
    <text evidence="2">Belongs to the short-chain dehydrogenases/reductases (SDR) family.</text>
</comment>
<dbReference type="SUPFAM" id="SSF51735">
    <property type="entry name" value="NAD(P)-binding Rossmann-fold domains"/>
    <property type="match status" value="1"/>
</dbReference>
<evidence type="ECO:0000313" key="5">
    <source>
        <dbReference type="Proteomes" id="UP000825002"/>
    </source>
</evidence>
<comment type="caution">
    <text evidence="4">The sequence shown here is derived from an EMBL/GenBank/DDBJ whole genome shotgun (WGS) entry which is preliminary data.</text>
</comment>
<name>A0ABQ7SAZ4_9ACAR</name>
<feature type="domain" description="Ketoreductase" evidence="3">
    <location>
        <begin position="8"/>
        <end position="196"/>
    </location>
</feature>
<dbReference type="InterPro" id="IPR036291">
    <property type="entry name" value="NAD(P)-bd_dom_sf"/>
</dbReference>
<reference evidence="4 5" key="1">
    <citation type="submission" date="2020-10" db="EMBL/GenBank/DDBJ databases">
        <authorList>
            <person name="Klimov P.B."/>
            <person name="Dyachkov S.M."/>
            <person name="Chetverikov P.E."/>
        </authorList>
    </citation>
    <scope>NUCLEOTIDE SEQUENCE [LARGE SCALE GENOMIC DNA]</scope>
    <source>
        <strain evidence="4">BMOC 18-1129-001#AD2665</strain>
        <tissue evidence="4">Entire mites</tissue>
    </source>
</reference>
<keyword evidence="1" id="KW-0560">Oxidoreductase</keyword>
<dbReference type="PANTHER" id="PTHR43658:SF8">
    <property type="entry name" value="17-BETA-HYDROXYSTEROID DEHYDROGENASE 14-RELATED"/>
    <property type="match status" value="1"/>
</dbReference>
<dbReference type="PRINTS" id="PR00081">
    <property type="entry name" value="GDHRDH"/>
</dbReference>
<dbReference type="PRINTS" id="PR00080">
    <property type="entry name" value="SDRFAMILY"/>
</dbReference>
<dbReference type="EMBL" id="JAIFTH010000118">
    <property type="protein sequence ID" value="KAG9510579.1"/>
    <property type="molecule type" value="Genomic_DNA"/>
</dbReference>
<evidence type="ECO:0000256" key="2">
    <source>
        <dbReference type="RuleBase" id="RU000363"/>
    </source>
</evidence>
<evidence type="ECO:0000259" key="3">
    <source>
        <dbReference type="SMART" id="SM00822"/>
    </source>
</evidence>
<dbReference type="InterPro" id="IPR057326">
    <property type="entry name" value="KR_dom"/>
</dbReference>
<gene>
    <name evidence="4" type="primary">Hsd17b10</name>
    <name evidence="4" type="ORF">GZH46_00873</name>
</gene>
<dbReference type="InterPro" id="IPR002347">
    <property type="entry name" value="SDR_fam"/>
</dbReference>